<evidence type="ECO:0000313" key="7">
    <source>
        <dbReference type="EMBL" id="QIN80852.1"/>
    </source>
</evidence>
<dbReference type="InterPro" id="IPR010652">
    <property type="entry name" value="DUF1232"/>
</dbReference>
<proteinExistence type="predicted"/>
<evidence type="ECO:0000256" key="3">
    <source>
        <dbReference type="ARBA" id="ARBA00022989"/>
    </source>
</evidence>
<evidence type="ECO:0000256" key="1">
    <source>
        <dbReference type="ARBA" id="ARBA00004127"/>
    </source>
</evidence>
<comment type="subcellular location">
    <subcellularLocation>
        <location evidence="1">Endomembrane system</location>
        <topology evidence="1">Multi-pass membrane protein</topology>
    </subcellularLocation>
</comment>
<dbReference type="Pfam" id="PF06803">
    <property type="entry name" value="DUF1232"/>
    <property type="match status" value="1"/>
</dbReference>
<keyword evidence="8" id="KW-1185">Reference proteome</keyword>
<gene>
    <name evidence="7" type="ORF">GBA65_16015</name>
</gene>
<evidence type="ECO:0000256" key="2">
    <source>
        <dbReference type="ARBA" id="ARBA00022692"/>
    </source>
</evidence>
<feature type="transmembrane region" description="Helical" evidence="5">
    <location>
        <begin position="63"/>
        <end position="82"/>
    </location>
</feature>
<sequence length="128" mass="13881">MYERLEGWAKKLKAEVYALYLAYRDPRVPLYARVFAAVVVGYAFSPIDLIPDPIPVLGYLDDLVLVPLGVALAIRMIPAPVLAECRAKARGAMAGGKPVNKVAAVVVVAVWLSLAALAVFLFAAWMRP</sequence>
<dbReference type="AlphaFoldDB" id="A0A6G8Q300"/>
<feature type="transmembrane region" description="Helical" evidence="5">
    <location>
        <begin position="102"/>
        <end position="125"/>
    </location>
</feature>
<dbReference type="Proteomes" id="UP000502706">
    <property type="component" value="Chromosome"/>
</dbReference>
<dbReference type="KEGG" id="rmar:GBA65_16015"/>
<evidence type="ECO:0000256" key="5">
    <source>
        <dbReference type="SAM" id="Phobius"/>
    </source>
</evidence>
<reference evidence="7 8" key="1">
    <citation type="submission" date="2019-10" db="EMBL/GenBank/DDBJ databases">
        <title>Rubrobacter sp nov SCSIO 52915 isolated from a deep-sea sediment in the South China Sea.</title>
        <authorList>
            <person name="Chen R.W."/>
        </authorList>
    </citation>
    <scope>NUCLEOTIDE SEQUENCE [LARGE SCALE GENOMIC DNA]</scope>
    <source>
        <strain evidence="7 8">SCSIO 52915</strain>
    </source>
</reference>
<protein>
    <submittedName>
        <fullName evidence="7">DUF1232 domain-containing protein</fullName>
    </submittedName>
</protein>
<evidence type="ECO:0000256" key="4">
    <source>
        <dbReference type="ARBA" id="ARBA00023136"/>
    </source>
</evidence>
<evidence type="ECO:0000313" key="8">
    <source>
        <dbReference type="Proteomes" id="UP000502706"/>
    </source>
</evidence>
<keyword evidence="2 5" id="KW-0812">Transmembrane</keyword>
<dbReference type="GO" id="GO:0012505">
    <property type="term" value="C:endomembrane system"/>
    <property type="evidence" value="ECO:0007669"/>
    <property type="project" value="UniProtKB-SubCell"/>
</dbReference>
<dbReference type="EMBL" id="CP045121">
    <property type="protein sequence ID" value="QIN80852.1"/>
    <property type="molecule type" value="Genomic_DNA"/>
</dbReference>
<evidence type="ECO:0000259" key="6">
    <source>
        <dbReference type="Pfam" id="PF06803"/>
    </source>
</evidence>
<keyword evidence="3 5" id="KW-1133">Transmembrane helix</keyword>
<organism evidence="7 8">
    <name type="scientific">Rubrobacter marinus</name>
    <dbReference type="NCBI Taxonomy" id="2653852"/>
    <lineage>
        <taxon>Bacteria</taxon>
        <taxon>Bacillati</taxon>
        <taxon>Actinomycetota</taxon>
        <taxon>Rubrobacteria</taxon>
        <taxon>Rubrobacterales</taxon>
        <taxon>Rubrobacteraceae</taxon>
        <taxon>Rubrobacter</taxon>
    </lineage>
</organism>
<keyword evidence="4 5" id="KW-0472">Membrane</keyword>
<feature type="domain" description="DUF1232" evidence="6">
    <location>
        <begin position="32"/>
        <end position="68"/>
    </location>
</feature>
<accession>A0A6G8Q300</accession>
<name>A0A6G8Q300_9ACTN</name>
<feature type="transmembrane region" description="Helical" evidence="5">
    <location>
        <begin position="30"/>
        <end position="51"/>
    </location>
</feature>